<dbReference type="Proteomes" id="UP000470404">
    <property type="component" value="Unassembled WGS sequence"/>
</dbReference>
<evidence type="ECO:0000313" key="3">
    <source>
        <dbReference type="Proteomes" id="UP000199137"/>
    </source>
</evidence>
<keyword evidence="2" id="KW-0808">Transferase</keyword>
<dbReference type="GO" id="GO:0032259">
    <property type="term" value="P:methylation"/>
    <property type="evidence" value="ECO:0007669"/>
    <property type="project" value="UniProtKB-KW"/>
</dbReference>
<evidence type="ECO:0000313" key="4">
    <source>
        <dbReference type="Proteomes" id="UP000470404"/>
    </source>
</evidence>
<gene>
    <name evidence="1" type="ORF">G3I59_00600</name>
    <name evidence="2" type="ORF">SAMN05421854_113132</name>
</gene>
<protein>
    <submittedName>
        <fullName evidence="1 2">Methyltransferase</fullName>
    </submittedName>
</protein>
<dbReference type="EMBL" id="JAAGNC010000003">
    <property type="protein sequence ID" value="NEC54143.1"/>
    <property type="molecule type" value="Genomic_DNA"/>
</dbReference>
<dbReference type="InterPro" id="IPR006764">
    <property type="entry name" value="SAM_dep_MeTrfase_SAV2177_type"/>
</dbReference>
<name>A0A1I5YYW6_9PSEU</name>
<keyword evidence="4" id="KW-1185">Reference proteome</keyword>
<dbReference type="InterPro" id="IPR029063">
    <property type="entry name" value="SAM-dependent_MTases_sf"/>
</dbReference>
<dbReference type="AlphaFoldDB" id="A0A1I5YYW6"/>
<dbReference type="Proteomes" id="UP000199137">
    <property type="component" value="Unassembled WGS sequence"/>
</dbReference>
<accession>A0A1I5YYW6</accession>
<dbReference type="GO" id="GO:0008168">
    <property type="term" value="F:methyltransferase activity"/>
    <property type="evidence" value="ECO:0007669"/>
    <property type="project" value="UniProtKB-KW"/>
</dbReference>
<reference evidence="1 4" key="2">
    <citation type="submission" date="2020-01" db="EMBL/GenBank/DDBJ databases">
        <title>Insect and environment-associated Actinomycetes.</title>
        <authorList>
            <person name="Currrie C."/>
            <person name="Chevrette M."/>
            <person name="Carlson C."/>
            <person name="Stubbendieck R."/>
            <person name="Wendt-Pienkowski E."/>
        </authorList>
    </citation>
    <scope>NUCLEOTIDE SEQUENCE [LARGE SCALE GENOMIC DNA]</scope>
    <source>
        <strain evidence="1 4">SID8386</strain>
    </source>
</reference>
<dbReference type="OrthoDB" id="3514105at2"/>
<proteinExistence type="predicted"/>
<evidence type="ECO:0000313" key="2">
    <source>
        <dbReference type="EMBL" id="SFQ49389.1"/>
    </source>
</evidence>
<reference evidence="2 3" key="1">
    <citation type="submission" date="2016-10" db="EMBL/GenBank/DDBJ databases">
        <authorList>
            <person name="de Groot N.N."/>
        </authorList>
    </citation>
    <scope>NUCLEOTIDE SEQUENCE [LARGE SCALE GENOMIC DNA]</scope>
    <source>
        <strain evidence="2 3">DSM 44637</strain>
    </source>
</reference>
<dbReference type="STRING" id="112413.SAMN05421854_113132"/>
<dbReference type="PIRSF" id="PIRSF017393">
    <property type="entry name" value="MTase_SAV2177"/>
    <property type="match status" value="1"/>
</dbReference>
<dbReference type="EMBL" id="FOWC01000013">
    <property type="protein sequence ID" value="SFQ49389.1"/>
    <property type="molecule type" value="Genomic_DNA"/>
</dbReference>
<evidence type="ECO:0000313" key="1">
    <source>
        <dbReference type="EMBL" id="NEC54143.1"/>
    </source>
</evidence>
<dbReference type="RefSeq" id="WP_067595305.1">
    <property type="nucleotide sequence ID" value="NZ_FOWC01000013.1"/>
</dbReference>
<dbReference type="Gene3D" id="3.40.50.150">
    <property type="entry name" value="Vaccinia Virus protein VP39"/>
    <property type="match status" value="1"/>
</dbReference>
<keyword evidence="2" id="KW-0489">Methyltransferase</keyword>
<dbReference type="SUPFAM" id="SSF53335">
    <property type="entry name" value="S-adenosyl-L-methionine-dependent methyltransferases"/>
    <property type="match status" value="1"/>
</dbReference>
<organism evidence="2 3">
    <name type="scientific">Amycolatopsis rubida</name>
    <dbReference type="NCBI Taxonomy" id="112413"/>
    <lineage>
        <taxon>Bacteria</taxon>
        <taxon>Bacillati</taxon>
        <taxon>Actinomycetota</taxon>
        <taxon>Actinomycetes</taxon>
        <taxon>Pseudonocardiales</taxon>
        <taxon>Pseudonocardiaceae</taxon>
        <taxon>Amycolatopsis</taxon>
    </lineage>
</organism>
<sequence length="289" mass="31781">MADEPFPPPGVDLDHPSVARVYDYYLGGTTNWTIDREFADEVIREFPLIRPIAKANRLFLHRLVRHLVKKGVRQFVDIGSGVPTMGHAHQVADELAPGESHVCYVDYEPVAVAHSETLLRESGDLGRHAVIHADMRDPKRMWEQIAATDVIDVEKPLALLLIAVLHVQQPPAEESGGTEDLGPSLAAQYRDLLPSGSFLGISHVTDRDIPSDVGARLAELKAAYDRSSSPVIFRSREEIQALFGSFEMLEPGLTWTPSWHPEESGEGAPQVEFPTPAHSVILAGAARKP</sequence>
<dbReference type="Pfam" id="PF04672">
    <property type="entry name" value="Methyltransf_19"/>
    <property type="match status" value="1"/>
</dbReference>